<evidence type="ECO:0000256" key="12">
    <source>
        <dbReference type="SAM" id="Phobius"/>
    </source>
</evidence>
<dbReference type="NCBIfam" id="NF003678">
    <property type="entry name" value="PRK05305.1-2"/>
    <property type="match status" value="1"/>
</dbReference>
<feature type="transmembrane region" description="Helical" evidence="12">
    <location>
        <begin position="9"/>
        <end position="28"/>
    </location>
</feature>
<dbReference type="GO" id="GO:0004609">
    <property type="term" value="F:phosphatidylserine decarboxylase activity"/>
    <property type="evidence" value="ECO:0007669"/>
    <property type="project" value="UniProtKB-UniRule"/>
</dbReference>
<evidence type="ECO:0000256" key="10">
    <source>
        <dbReference type="ARBA" id="ARBA00023317"/>
    </source>
</evidence>
<evidence type="ECO:0000256" key="4">
    <source>
        <dbReference type="ARBA" id="ARBA00023098"/>
    </source>
</evidence>
<dbReference type="EMBL" id="WXYO01000003">
    <property type="protein sequence ID" value="NAS11764.1"/>
    <property type="molecule type" value="Genomic_DNA"/>
</dbReference>
<dbReference type="InterPro" id="IPR033175">
    <property type="entry name" value="PSD-A"/>
</dbReference>
<reference evidence="13 14" key="1">
    <citation type="submission" date="2020-01" db="EMBL/GenBank/DDBJ databases">
        <title>Bacteria diversity of Porities sp.</title>
        <authorList>
            <person name="Wang G."/>
        </authorList>
    </citation>
    <scope>NUCLEOTIDE SEQUENCE [LARGE SCALE GENOMIC DNA]</scope>
    <source>
        <strain evidence="13 14">R33</strain>
    </source>
</reference>
<keyword evidence="12" id="KW-1133">Transmembrane helix</keyword>
<feature type="chain" id="PRO_5027195130" description="Phosphatidylserine decarboxylase alpha chain" evidence="11">
    <location>
        <begin position="186"/>
        <end position="222"/>
    </location>
</feature>
<name>A0A6L9EAR8_9FLAO</name>
<comment type="similarity">
    <text evidence="11">Belongs to the phosphatidylserine decarboxylase family. PSD-A subfamily.</text>
</comment>
<dbReference type="HAMAP" id="MF_00664">
    <property type="entry name" value="PS_decarb_PSD_A"/>
    <property type="match status" value="1"/>
</dbReference>
<keyword evidence="12" id="KW-0812">Transmembrane</keyword>
<accession>A0A6L9EAR8</accession>
<keyword evidence="7 11" id="KW-0594">Phospholipid biosynthesis</keyword>
<feature type="transmembrane region" description="Helical" evidence="12">
    <location>
        <begin position="34"/>
        <end position="52"/>
    </location>
</feature>
<evidence type="ECO:0000256" key="1">
    <source>
        <dbReference type="ARBA" id="ARBA00022475"/>
    </source>
</evidence>
<evidence type="ECO:0000256" key="2">
    <source>
        <dbReference type="ARBA" id="ARBA00022516"/>
    </source>
</evidence>
<gene>
    <name evidence="11" type="primary">psd</name>
    <name evidence="13" type="ORF">GTQ38_07100</name>
</gene>
<feature type="modified residue" description="Pyruvic acid (Ser); by autocatalysis" evidence="11">
    <location>
        <position position="186"/>
    </location>
</feature>
<comment type="subcellular location">
    <subcellularLocation>
        <location evidence="11">Cell membrane</location>
        <topology evidence="11">Peripheral membrane protein</topology>
    </subcellularLocation>
</comment>
<dbReference type="PANTHER" id="PTHR35809">
    <property type="entry name" value="ARCHAETIDYLSERINE DECARBOXYLASE PROENZYME-RELATED"/>
    <property type="match status" value="1"/>
</dbReference>
<evidence type="ECO:0000256" key="11">
    <source>
        <dbReference type="HAMAP-Rule" id="MF_00664"/>
    </source>
</evidence>
<keyword evidence="1 11" id="KW-1003">Cell membrane</keyword>
<keyword evidence="4 11" id="KW-0443">Lipid metabolism</keyword>
<sequence length="222" mass="25207">MFHKEGQRIILTTFFIVCAVILIAQFYIDIPWLKLGLQILSLVVLILILQFFRNPTRVVVRDFDEILAPVDGKVVVIEEVEEKEFFQDKRIQVSIFMSPINVHVTRYPASGVISYSKYHPGKYLVAWHPKSSEENERTTVVVRTPKFGDILYRQIAGAMARRIINYAEIGDHVQQGEDAGFIKFGSRVDLLLPLDCAITVKLNQKVVGAKTCIAALVSKDEE</sequence>
<evidence type="ECO:0000256" key="7">
    <source>
        <dbReference type="ARBA" id="ARBA00023209"/>
    </source>
</evidence>
<keyword evidence="5 11" id="KW-0472">Membrane</keyword>
<keyword evidence="3 11" id="KW-0210">Decarboxylase</keyword>
<feature type="site" description="Cleavage (non-hydrolytic); by autocatalysis" evidence="11">
    <location>
        <begin position="185"/>
        <end position="186"/>
    </location>
</feature>
<dbReference type="Pfam" id="PF02666">
    <property type="entry name" value="PS_Dcarbxylase"/>
    <property type="match status" value="1"/>
</dbReference>
<dbReference type="EC" id="4.1.1.65" evidence="11"/>
<dbReference type="RefSeq" id="WP_161434810.1">
    <property type="nucleotide sequence ID" value="NZ_WXYO01000003.1"/>
</dbReference>
<protein>
    <recommendedName>
        <fullName evidence="11">Phosphatidylserine decarboxylase proenzyme</fullName>
        <ecNumber evidence="11">4.1.1.65</ecNumber>
    </recommendedName>
    <component>
        <recommendedName>
            <fullName evidence="11">Phosphatidylserine decarboxylase alpha chain</fullName>
        </recommendedName>
    </component>
    <component>
        <recommendedName>
            <fullName evidence="11">Phosphatidylserine decarboxylase beta chain</fullName>
        </recommendedName>
    </component>
</protein>
<evidence type="ECO:0000256" key="6">
    <source>
        <dbReference type="ARBA" id="ARBA00023145"/>
    </source>
</evidence>
<dbReference type="Proteomes" id="UP000475249">
    <property type="component" value="Unassembled WGS sequence"/>
</dbReference>
<comment type="pathway">
    <text evidence="11">Phospholipid metabolism; phosphatidylethanolamine biosynthesis; phosphatidylethanolamine from CDP-diacylglycerol: step 2/2.</text>
</comment>
<comment type="function">
    <text evidence="11">Catalyzes the formation of phosphatidylethanolamine (PtdEtn) from phosphatidylserine (PtdSer).</text>
</comment>
<evidence type="ECO:0000256" key="9">
    <source>
        <dbReference type="ARBA" id="ARBA00023264"/>
    </source>
</evidence>
<keyword evidence="6 11" id="KW-0865">Zymogen</keyword>
<comment type="PTM">
    <text evidence="11">Is synthesized initially as an inactive proenzyme. Formation of the active enzyme involves a self-maturation process in which the active site pyruvoyl group is generated from an internal serine residue via an autocatalytic post-translational modification. Two non-identical subunits are generated from the proenzyme in this reaction, and the pyruvate is formed at the N-terminus of the alpha chain, which is derived from the carboxyl end of the proenzyme. The post-translation cleavage follows an unusual pathway, termed non-hydrolytic serinolysis, in which the side chain hydroxyl group of the serine supplies its oxygen atom to form the C-terminus of the beta chain, while the remainder of the serine residue undergoes an oxidative deamination to produce ammonia and the pyruvoyl prosthetic group on the alpha chain.</text>
</comment>
<proteinExistence type="inferred from homology"/>
<keyword evidence="14" id="KW-1185">Reference proteome</keyword>
<keyword evidence="2 11" id="KW-0444">Lipid biosynthesis</keyword>
<comment type="subunit">
    <text evidence="11">Heterodimer of a large membrane-associated beta subunit and a small pyruvoyl-containing alpha subunit.</text>
</comment>
<feature type="chain" id="PRO_5027195131" description="Phosphatidylserine decarboxylase beta chain" evidence="11">
    <location>
        <begin position="1"/>
        <end position="185"/>
    </location>
</feature>
<evidence type="ECO:0000256" key="3">
    <source>
        <dbReference type="ARBA" id="ARBA00022793"/>
    </source>
</evidence>
<dbReference type="GO" id="GO:0006646">
    <property type="term" value="P:phosphatidylethanolamine biosynthetic process"/>
    <property type="evidence" value="ECO:0007669"/>
    <property type="project" value="UniProtKB-UniRule"/>
</dbReference>
<keyword evidence="10 11" id="KW-0670">Pyruvate</keyword>
<dbReference type="UniPathway" id="UPA00558">
    <property type="reaction ID" value="UER00616"/>
</dbReference>
<evidence type="ECO:0000256" key="8">
    <source>
        <dbReference type="ARBA" id="ARBA00023239"/>
    </source>
</evidence>
<evidence type="ECO:0000313" key="14">
    <source>
        <dbReference type="Proteomes" id="UP000475249"/>
    </source>
</evidence>
<keyword evidence="8 11" id="KW-0456">Lyase</keyword>
<comment type="catalytic activity">
    <reaction evidence="11">
        <text>a 1,2-diacyl-sn-glycero-3-phospho-L-serine + H(+) = a 1,2-diacyl-sn-glycero-3-phosphoethanolamine + CO2</text>
        <dbReference type="Rhea" id="RHEA:20828"/>
        <dbReference type="ChEBI" id="CHEBI:15378"/>
        <dbReference type="ChEBI" id="CHEBI:16526"/>
        <dbReference type="ChEBI" id="CHEBI:57262"/>
        <dbReference type="ChEBI" id="CHEBI:64612"/>
        <dbReference type="EC" id="4.1.1.65"/>
    </reaction>
</comment>
<dbReference type="InterPro" id="IPR003817">
    <property type="entry name" value="PS_Dcarbxylase"/>
</dbReference>
<dbReference type="GO" id="GO:0005886">
    <property type="term" value="C:plasma membrane"/>
    <property type="evidence" value="ECO:0007669"/>
    <property type="project" value="UniProtKB-SubCell"/>
</dbReference>
<organism evidence="13 14">
    <name type="scientific">Poritiphilus flavus</name>
    <dbReference type="NCBI Taxonomy" id="2697053"/>
    <lineage>
        <taxon>Bacteria</taxon>
        <taxon>Pseudomonadati</taxon>
        <taxon>Bacteroidota</taxon>
        <taxon>Flavobacteriia</taxon>
        <taxon>Flavobacteriales</taxon>
        <taxon>Flavobacteriaceae</taxon>
        <taxon>Poritiphilus</taxon>
    </lineage>
</organism>
<evidence type="ECO:0000313" key="13">
    <source>
        <dbReference type="EMBL" id="NAS11764.1"/>
    </source>
</evidence>
<evidence type="ECO:0000256" key="5">
    <source>
        <dbReference type="ARBA" id="ARBA00023136"/>
    </source>
</evidence>
<dbReference type="PANTHER" id="PTHR35809:SF1">
    <property type="entry name" value="ARCHAETIDYLSERINE DECARBOXYLASE PROENZYME-RELATED"/>
    <property type="match status" value="1"/>
</dbReference>
<comment type="caution">
    <text evidence="13">The sequence shown here is derived from an EMBL/GenBank/DDBJ whole genome shotgun (WGS) entry which is preliminary data.</text>
</comment>
<comment type="cofactor">
    <cofactor evidence="11">
        <name>pyruvate</name>
        <dbReference type="ChEBI" id="CHEBI:15361"/>
    </cofactor>
    <text evidence="11">Binds 1 pyruvoyl group covalently per subunit.</text>
</comment>
<feature type="active site" description="Schiff-base intermediate with substrate; via pyruvic acid" evidence="11">
    <location>
        <position position="186"/>
    </location>
</feature>
<dbReference type="AlphaFoldDB" id="A0A6L9EAR8"/>
<keyword evidence="9 11" id="KW-1208">Phospholipid metabolism</keyword>